<comment type="similarity">
    <text evidence="2">Belongs to the outer membrane factor (OMF) (TC 1.B.17) family.</text>
</comment>
<dbReference type="GO" id="GO:0015288">
    <property type="term" value="F:porin activity"/>
    <property type="evidence" value="ECO:0007669"/>
    <property type="project" value="TreeGrafter"/>
</dbReference>
<dbReference type="InterPro" id="IPR051906">
    <property type="entry name" value="TolC-like"/>
</dbReference>
<comment type="subcellular location">
    <subcellularLocation>
        <location evidence="1">Cell outer membrane</location>
    </subcellularLocation>
</comment>
<dbReference type="Gene3D" id="1.20.1600.10">
    <property type="entry name" value="Outer membrane efflux proteins (OEP)"/>
    <property type="match status" value="1"/>
</dbReference>
<dbReference type="GO" id="GO:0015562">
    <property type="term" value="F:efflux transmembrane transporter activity"/>
    <property type="evidence" value="ECO:0007669"/>
    <property type="project" value="InterPro"/>
</dbReference>
<reference evidence="10" key="1">
    <citation type="journal article" date="2018" name="Nat. Biotechnol.">
        <title>A standardized bacterial taxonomy based on genome phylogeny substantially revises the tree of life.</title>
        <authorList>
            <person name="Parks D.H."/>
            <person name="Chuvochina M."/>
            <person name="Waite D.W."/>
            <person name="Rinke C."/>
            <person name="Skarshewski A."/>
            <person name="Chaumeil P.A."/>
            <person name="Hugenholtz P."/>
        </authorList>
    </citation>
    <scope>NUCLEOTIDE SEQUENCE [LARGE SCALE GENOMIC DNA]</scope>
    <source>
        <strain evidence="10">UBA11284</strain>
    </source>
</reference>
<organism evidence="10">
    <name type="scientific">Halomonas campaniensis</name>
    <dbReference type="NCBI Taxonomy" id="213554"/>
    <lineage>
        <taxon>Bacteria</taxon>
        <taxon>Pseudomonadati</taxon>
        <taxon>Pseudomonadota</taxon>
        <taxon>Gammaproteobacteria</taxon>
        <taxon>Oceanospirillales</taxon>
        <taxon>Halomonadaceae</taxon>
        <taxon>Halomonas</taxon>
    </lineage>
</organism>
<dbReference type="AlphaFoldDB" id="A0A3D0KCC0"/>
<sequence>MKSSGIFLWASLLVIATASPSQSAQAQPLALEDAWQQLRSQDDDVAAGQAAQQRAAALLSTRNNLLLPQIDLLGSYTHLDDPIEVDALALNPLSSVADSLPGQLLVDLIGGPNAFRTPVTNRNVARSSLAMFWPLYTGGKISSARELLTLEEREASLLLEEVYRVRFMDLVTAYYGLVMAERALTTQQQAEDTLAQHYRSARALEEQYQIARVERLAAEAAYDRSRITTRAIREQRDSAQQALASLVHYAPSESSLGGHSPGPTPTSPLFTLASLPPIGHFQPGLADHPALRLLANTQAQAESVVEASRGLYHPNIFMFGSYNLYEDDSLASDLTPDWLVGVGVSMPLVDRSGRSGKVQAAVSTVSELRYRQQAASRKLELLLDQHYREANQALEEYNDLASTVALAEESLRLQILAFSEGVGRALDVIDAQTFLSTTHTRRDAAAFRFVMSLTQLLSITGQQESLFAYLSEGDPIP</sequence>
<dbReference type="GO" id="GO:1990281">
    <property type="term" value="C:efflux pump complex"/>
    <property type="evidence" value="ECO:0007669"/>
    <property type="project" value="TreeGrafter"/>
</dbReference>
<dbReference type="PANTHER" id="PTHR30026">
    <property type="entry name" value="OUTER MEMBRANE PROTEIN TOLC"/>
    <property type="match status" value="1"/>
</dbReference>
<evidence type="ECO:0008006" key="11">
    <source>
        <dbReference type="Google" id="ProtNLM"/>
    </source>
</evidence>
<accession>A0A3D0KCC0</accession>
<feature type="signal peptide" evidence="9">
    <location>
        <begin position="1"/>
        <end position="26"/>
    </location>
</feature>
<dbReference type="Pfam" id="PF02321">
    <property type="entry name" value="OEP"/>
    <property type="match status" value="1"/>
</dbReference>
<evidence type="ECO:0000256" key="9">
    <source>
        <dbReference type="SAM" id="SignalP"/>
    </source>
</evidence>
<keyword evidence="8" id="KW-0175">Coiled coil</keyword>
<protein>
    <recommendedName>
        <fullName evidence="11">Transporter</fullName>
    </recommendedName>
</protein>
<keyword evidence="6" id="KW-0472">Membrane</keyword>
<evidence type="ECO:0000256" key="3">
    <source>
        <dbReference type="ARBA" id="ARBA00022448"/>
    </source>
</evidence>
<evidence type="ECO:0000256" key="8">
    <source>
        <dbReference type="SAM" id="Coils"/>
    </source>
</evidence>
<feature type="coiled-coil region" evidence="8">
    <location>
        <begin position="376"/>
        <end position="410"/>
    </location>
</feature>
<dbReference type="SUPFAM" id="SSF56954">
    <property type="entry name" value="Outer membrane efflux proteins (OEP)"/>
    <property type="match status" value="1"/>
</dbReference>
<keyword evidence="4" id="KW-1134">Transmembrane beta strand</keyword>
<proteinExistence type="inferred from homology"/>
<keyword evidence="9" id="KW-0732">Signal</keyword>
<evidence type="ECO:0000256" key="5">
    <source>
        <dbReference type="ARBA" id="ARBA00022692"/>
    </source>
</evidence>
<gene>
    <name evidence="10" type="ORF">DEO68_03175</name>
</gene>
<evidence type="ECO:0000256" key="7">
    <source>
        <dbReference type="ARBA" id="ARBA00023237"/>
    </source>
</evidence>
<comment type="caution">
    <text evidence="10">The sequence shown here is derived from an EMBL/GenBank/DDBJ whole genome shotgun (WGS) entry which is preliminary data.</text>
</comment>
<dbReference type="EMBL" id="DOTR01000015">
    <property type="protein sequence ID" value="HCA01192.1"/>
    <property type="molecule type" value="Genomic_DNA"/>
</dbReference>
<evidence type="ECO:0000256" key="4">
    <source>
        <dbReference type="ARBA" id="ARBA00022452"/>
    </source>
</evidence>
<dbReference type="GO" id="GO:0009279">
    <property type="term" value="C:cell outer membrane"/>
    <property type="evidence" value="ECO:0007669"/>
    <property type="project" value="UniProtKB-SubCell"/>
</dbReference>
<evidence type="ECO:0000256" key="2">
    <source>
        <dbReference type="ARBA" id="ARBA00007613"/>
    </source>
</evidence>
<evidence type="ECO:0000256" key="1">
    <source>
        <dbReference type="ARBA" id="ARBA00004442"/>
    </source>
</evidence>
<keyword evidence="5" id="KW-0812">Transmembrane</keyword>
<keyword evidence="7" id="KW-0998">Cell outer membrane</keyword>
<evidence type="ECO:0000256" key="6">
    <source>
        <dbReference type="ARBA" id="ARBA00023136"/>
    </source>
</evidence>
<feature type="coiled-coil region" evidence="8">
    <location>
        <begin position="187"/>
        <end position="221"/>
    </location>
</feature>
<dbReference type="PANTHER" id="PTHR30026:SF5">
    <property type="entry name" value="ABC-TYPE EFFLUX SYSTEM SECRETIN COMPONENT"/>
    <property type="match status" value="1"/>
</dbReference>
<dbReference type="InterPro" id="IPR003423">
    <property type="entry name" value="OMP_efflux"/>
</dbReference>
<keyword evidence="3" id="KW-0813">Transport</keyword>
<name>A0A3D0KCC0_9GAMM</name>
<evidence type="ECO:0000313" key="10">
    <source>
        <dbReference type="EMBL" id="HCA01192.1"/>
    </source>
</evidence>
<feature type="chain" id="PRO_5017571341" description="Transporter" evidence="9">
    <location>
        <begin position="27"/>
        <end position="477"/>
    </location>
</feature>